<feature type="domain" description="Transcription factor NikR nickel binding C-terminal" evidence="1">
    <location>
        <begin position="2"/>
        <end position="43"/>
    </location>
</feature>
<evidence type="ECO:0000313" key="3">
    <source>
        <dbReference type="Proteomes" id="UP000281564"/>
    </source>
</evidence>
<comment type="caution">
    <text evidence="2">The sequence shown here is derived from an EMBL/GenBank/DDBJ whole genome shotgun (WGS) entry which is preliminary data.</text>
</comment>
<dbReference type="Proteomes" id="UP000281564">
    <property type="component" value="Unassembled WGS sequence"/>
</dbReference>
<dbReference type="AlphaFoldDB" id="A0A3A6Q6X1"/>
<keyword evidence="3" id="KW-1185">Reference proteome</keyword>
<evidence type="ECO:0000313" key="2">
    <source>
        <dbReference type="EMBL" id="RJX48195.1"/>
    </source>
</evidence>
<reference evidence="2 3" key="1">
    <citation type="submission" date="2018-06" db="EMBL/GenBank/DDBJ databases">
        <title>Halonotius sp. F13-13 a new haloarchaeeon isolated from a solar saltern from Isla Cristina, Huelva, Spain.</title>
        <authorList>
            <person name="Duran-Viseras A."/>
            <person name="Sanchez-Porro C."/>
            <person name="Ventosa A."/>
        </authorList>
    </citation>
    <scope>NUCLEOTIDE SEQUENCE [LARGE SCALE GENOMIC DNA]</scope>
    <source>
        <strain evidence="2 3">CECT 7525</strain>
    </source>
</reference>
<gene>
    <name evidence="2" type="ORF">DP106_12780</name>
</gene>
<name>A0A3A6Q6X1_9EURY</name>
<accession>A0A3A6Q6X1</accession>
<dbReference type="Pfam" id="PF08753">
    <property type="entry name" value="NikR_C"/>
    <property type="match status" value="1"/>
</dbReference>
<dbReference type="EMBL" id="QMDW01000024">
    <property type="protein sequence ID" value="RJX48195.1"/>
    <property type="molecule type" value="Genomic_DNA"/>
</dbReference>
<sequence>MEVRVLAEWCLESPFCHGAGERVREHTYDIRDFDGVYPVRLMILRDD</sequence>
<organism evidence="2 3">
    <name type="scientific">Halonotius pteroides</name>
    <dbReference type="NCBI Taxonomy" id="268735"/>
    <lineage>
        <taxon>Archaea</taxon>
        <taxon>Methanobacteriati</taxon>
        <taxon>Methanobacteriota</taxon>
        <taxon>Stenosarchaea group</taxon>
        <taxon>Halobacteria</taxon>
        <taxon>Halobacteriales</taxon>
        <taxon>Haloferacaceae</taxon>
        <taxon>Halonotius</taxon>
    </lineage>
</organism>
<dbReference type="InterPro" id="IPR014864">
    <property type="entry name" value="TF_NikR_Ni-bd_C"/>
</dbReference>
<evidence type="ECO:0000259" key="1">
    <source>
        <dbReference type="Pfam" id="PF08753"/>
    </source>
</evidence>
<protein>
    <recommendedName>
        <fullName evidence="1">Transcription factor NikR nickel binding C-terminal domain-containing protein</fullName>
    </recommendedName>
</protein>
<proteinExistence type="predicted"/>
<dbReference type="OrthoDB" id="25654at2157"/>